<name>A0ABV6YT31_UNCC1</name>
<protein>
    <recommendedName>
        <fullName evidence="3">HEAT repeat domain-containing protein</fullName>
    </recommendedName>
</protein>
<organism evidence="1 2">
    <name type="scientific">candidate division CSSED10-310 bacterium</name>
    <dbReference type="NCBI Taxonomy" id="2855610"/>
    <lineage>
        <taxon>Bacteria</taxon>
        <taxon>Bacteria division CSSED10-310</taxon>
    </lineage>
</organism>
<reference evidence="1 2" key="1">
    <citation type="submission" date="2024-09" db="EMBL/GenBank/DDBJ databases">
        <title>Laminarin stimulates single cell rates of sulfate reduction while oxygen inhibits transcriptomic activity in coastal marine sediment.</title>
        <authorList>
            <person name="Lindsay M."/>
            <person name="Orcutt B."/>
            <person name="Emerson D."/>
            <person name="Stepanauskas R."/>
            <person name="D'Angelo T."/>
        </authorList>
    </citation>
    <scope>NUCLEOTIDE SEQUENCE [LARGE SCALE GENOMIC DNA]</scope>
    <source>
        <strain evidence="1">SAG AM-311-K15</strain>
    </source>
</reference>
<gene>
    <name evidence="1" type="ORF">ACFL27_03495</name>
</gene>
<comment type="caution">
    <text evidence="1">The sequence shown here is derived from an EMBL/GenBank/DDBJ whole genome shotgun (WGS) entry which is preliminary data.</text>
</comment>
<accession>A0ABV6YT31</accession>
<proteinExistence type="predicted"/>
<sequence>MKLRTWAVLVTLLFFLVFLRFGETYVPVNYDLIDFIKISPLIVKGKITFSDDLTPIILVHEVMKGVSANKLFLEWKTEKHIPGPKLIEGEIYLLFLKKTNNTDVVELVGCGSQGIWPQNWRPNLDKSYILSNATLEEVQKISEKLLLIDAGYQNNLEERENLCFQYIRSTDPLLQLSVMRFLLKRYLWLKSPLDESYQPPINNESKEQFAFLNRFNIFTIPLLKNKNPLIQVEVVNFLRYEHPSISIPLLIKKITDKDSRIRRAVRVVLRTIFTELKIVENLDYRYKDSEEQLKIAQEKWLAWWIENKNKIISTPWIGD</sequence>
<dbReference type="InterPro" id="IPR016024">
    <property type="entry name" value="ARM-type_fold"/>
</dbReference>
<keyword evidence="2" id="KW-1185">Reference proteome</keyword>
<dbReference type="SUPFAM" id="SSF48371">
    <property type="entry name" value="ARM repeat"/>
    <property type="match status" value="1"/>
</dbReference>
<evidence type="ECO:0000313" key="1">
    <source>
        <dbReference type="EMBL" id="MFC1849253.1"/>
    </source>
</evidence>
<evidence type="ECO:0000313" key="2">
    <source>
        <dbReference type="Proteomes" id="UP001594351"/>
    </source>
</evidence>
<dbReference type="Proteomes" id="UP001594351">
    <property type="component" value="Unassembled WGS sequence"/>
</dbReference>
<evidence type="ECO:0008006" key="3">
    <source>
        <dbReference type="Google" id="ProtNLM"/>
    </source>
</evidence>
<dbReference type="EMBL" id="JBHPBY010000028">
    <property type="protein sequence ID" value="MFC1849253.1"/>
    <property type="molecule type" value="Genomic_DNA"/>
</dbReference>